<dbReference type="InterPro" id="IPR055236">
    <property type="entry name" value="EVH1_PP4R3"/>
</dbReference>
<dbReference type="InterPro" id="IPR051137">
    <property type="entry name" value="PP4R3-like"/>
</dbReference>
<sequence>MTDTRRRVKVYTLNEDRQWDDRGTGHVSSGYVERLKGTSLLVRAESDGSLLLESKINPNTAYQKQQDTLIVWSEAENYDLALSFQEKAGCDEIWEKICQVQGKDPSVDITQDVVDESEEERFDDMSSPGLELPPCELNRLEDLAELVASSLPSPLRREKLALAVENEGYIRKLLEMFRVCEDLENREGLHHLYEIIKGIFLLNRTALFEVMFSEECIMDVIGCLEFDPALSQPRRHREFLTKTARFKEVIPISDPELRQKIHQTYRVQYIQDMVLPTPSVFEENMLSTLHSFIFFNKVEIVGMLQDDEKFLTDLFAQLTDEATDDDKRHELVNFLKEFCAFSQTLQPQNRDAFFKTLSNMGILPALEVILGMDDVQVRGAATDIFSYLVEYNPSMVREFVMQESQQNDDDILLINLIIEHMICDTDPELGGAVQLMGLLRTLVDPENMLATANKTEKTEFLSFFYKHCMHVLSAPLLANTTEEKPSKGIEYLRDDFQTSQLLALILELLTFCVEHHTYHIKNYIINKDILRRVLVLTASQHAFLALCALRFMRRIIGLKDEFYNRYIMRNFLFEPVIKAFLNNGSRYNLMNSAIIEMFEYVRVDVKSLTAHIVENYWKALEDVNYVQTFKGLKLRYEQQRERQDNPKLDSMRSILRNHRFRRDARTLEDEEEMWFNTDEDDLEDGEAVVPPSDKMKSEEDLMEPISKFMERKKMKDSDDKEVLGKSSLSGRQNPSFKLSFSGSTKTSLSSPPSSASLNPGSPGSPGSPGPGARSSPSTAAVTTKGALVGLVDYPDDDDDEDEEEEEEDVESKEDPLPPSKKSKLSS</sequence>
<evidence type="ECO:0000256" key="3">
    <source>
        <dbReference type="ARBA" id="ARBA00057252"/>
    </source>
</evidence>
<keyword evidence="8" id="KW-1185">Reference proteome</keyword>
<gene>
    <name evidence="9" type="primary">smek1</name>
</gene>
<dbReference type="GO" id="GO:0072542">
    <property type="term" value="F:protein phosphatase activator activity"/>
    <property type="evidence" value="ECO:0007669"/>
    <property type="project" value="TreeGrafter"/>
</dbReference>
<dbReference type="SUPFAM" id="SSF50729">
    <property type="entry name" value="PH domain-like"/>
    <property type="match status" value="1"/>
</dbReference>
<feature type="compositionally biased region" description="Acidic residues" evidence="5">
    <location>
        <begin position="676"/>
        <end position="686"/>
    </location>
</feature>
<evidence type="ECO:0000256" key="4">
    <source>
        <dbReference type="ARBA" id="ARBA00068937"/>
    </source>
</evidence>
<protein>
    <recommendedName>
        <fullName evidence="4">Serine/threonine-protein phosphatase 4 regulatory subunit 3</fullName>
    </recommendedName>
    <alternativeName>
        <fullName evidence="2">SMEK homolog 1</fullName>
    </alternativeName>
</protein>
<dbReference type="GeneID" id="104947000"/>
<dbReference type="PANTHER" id="PTHR23318:SF3">
    <property type="entry name" value="SERINE_THREONINE-PROTEIN PHOSPHATASE 4 REGULATORY SUBUNIT 3A"/>
    <property type="match status" value="1"/>
</dbReference>
<feature type="region of interest" description="Disordered" evidence="5">
    <location>
        <begin position="676"/>
        <end position="826"/>
    </location>
</feature>
<dbReference type="RefSeq" id="XP_010771224.1">
    <property type="nucleotide sequence ID" value="XM_010772922.1"/>
</dbReference>
<evidence type="ECO:0000256" key="1">
    <source>
        <dbReference type="ARBA" id="ARBA00008809"/>
    </source>
</evidence>
<evidence type="ECO:0000313" key="8">
    <source>
        <dbReference type="Proteomes" id="UP000504611"/>
    </source>
</evidence>
<dbReference type="Gene3D" id="2.30.29.30">
    <property type="entry name" value="Pleckstrin-homology domain (PH domain)/Phosphotyrosine-binding domain (PTB)"/>
    <property type="match status" value="1"/>
</dbReference>
<proteinExistence type="inferred from homology"/>
<feature type="compositionally biased region" description="Basic and acidic residues" evidence="5">
    <location>
        <begin position="708"/>
        <end position="723"/>
    </location>
</feature>
<feature type="compositionally biased region" description="Low complexity" evidence="5">
    <location>
        <begin position="735"/>
        <end position="761"/>
    </location>
</feature>
<dbReference type="CTD" id="558578"/>
<dbReference type="SUPFAM" id="SSF48371">
    <property type="entry name" value="ARM repeat"/>
    <property type="match status" value="1"/>
</dbReference>
<dbReference type="GO" id="GO:0006974">
    <property type="term" value="P:DNA damage response"/>
    <property type="evidence" value="ECO:0007669"/>
    <property type="project" value="TreeGrafter"/>
</dbReference>
<comment type="function">
    <text evidence="3">Regulatory subunit of serine/threonine-protein phosphatase 4.</text>
</comment>
<dbReference type="PANTHER" id="PTHR23318">
    <property type="entry name" value="ATP SYNTHASE GAMMA-RELATED"/>
    <property type="match status" value="1"/>
</dbReference>
<name>A0A6I9MZI3_9TELE</name>
<dbReference type="InterPro" id="IPR011993">
    <property type="entry name" value="PH-like_dom_sf"/>
</dbReference>
<dbReference type="FunFam" id="2.30.29.30:FF:000051">
    <property type="entry name" value="Serine/threonine-protein phosphatase 4 regulatory subunit 3B"/>
    <property type="match status" value="1"/>
</dbReference>
<comment type="similarity">
    <text evidence="1">Belongs to the SMEK family.</text>
</comment>
<dbReference type="OrthoDB" id="27483at2759"/>
<dbReference type="GO" id="GO:0030289">
    <property type="term" value="C:protein phosphatase 4 complex"/>
    <property type="evidence" value="ECO:0007669"/>
    <property type="project" value="TreeGrafter"/>
</dbReference>
<dbReference type="InterPro" id="IPR016024">
    <property type="entry name" value="ARM-type_fold"/>
</dbReference>
<evidence type="ECO:0000259" key="7">
    <source>
        <dbReference type="Pfam" id="PF22972"/>
    </source>
</evidence>
<dbReference type="Pfam" id="PF04802">
    <property type="entry name" value="PP4R3"/>
    <property type="match status" value="1"/>
</dbReference>
<dbReference type="GO" id="GO:0005654">
    <property type="term" value="C:nucleoplasm"/>
    <property type="evidence" value="ECO:0007669"/>
    <property type="project" value="TreeGrafter"/>
</dbReference>
<accession>A0A6I9MZI3</accession>
<evidence type="ECO:0000256" key="5">
    <source>
        <dbReference type="SAM" id="MobiDB-lite"/>
    </source>
</evidence>
<feature type="domain" description="Serine/threonine-protein phosphatase 4 regulatory subunit 3-like central" evidence="6">
    <location>
        <begin position="143"/>
        <end position="638"/>
    </location>
</feature>
<dbReference type="InterPro" id="IPR006887">
    <property type="entry name" value="P4R3-like_central_dom"/>
</dbReference>
<evidence type="ECO:0000313" key="9">
    <source>
        <dbReference type="RefSeq" id="XP_010771224.1"/>
    </source>
</evidence>
<reference evidence="9" key="1">
    <citation type="submission" date="2025-08" db="UniProtKB">
        <authorList>
            <consortium name="RefSeq"/>
        </authorList>
    </citation>
    <scope>IDENTIFICATION</scope>
    <source>
        <tissue evidence="9">Muscle</tissue>
    </source>
</reference>
<evidence type="ECO:0000259" key="6">
    <source>
        <dbReference type="Pfam" id="PF04802"/>
    </source>
</evidence>
<dbReference type="Pfam" id="PF22972">
    <property type="entry name" value="EVH1_PP4R3"/>
    <property type="match status" value="1"/>
</dbReference>
<dbReference type="AlphaFoldDB" id="A0A6I9MZI3"/>
<organism evidence="8 9">
    <name type="scientific">Notothenia coriiceps</name>
    <name type="common">black rockcod</name>
    <dbReference type="NCBI Taxonomy" id="8208"/>
    <lineage>
        <taxon>Eukaryota</taxon>
        <taxon>Metazoa</taxon>
        <taxon>Chordata</taxon>
        <taxon>Craniata</taxon>
        <taxon>Vertebrata</taxon>
        <taxon>Euteleostomi</taxon>
        <taxon>Actinopterygii</taxon>
        <taxon>Neopterygii</taxon>
        <taxon>Teleostei</taxon>
        <taxon>Neoteleostei</taxon>
        <taxon>Acanthomorphata</taxon>
        <taxon>Eupercaria</taxon>
        <taxon>Perciformes</taxon>
        <taxon>Notothenioidei</taxon>
        <taxon>Nototheniidae</taxon>
        <taxon>Notothenia</taxon>
    </lineage>
</organism>
<dbReference type="Proteomes" id="UP000504611">
    <property type="component" value="Unplaced"/>
</dbReference>
<feature type="domain" description="PP4R3 EVH1-like" evidence="7">
    <location>
        <begin position="5"/>
        <end position="101"/>
    </location>
</feature>
<feature type="compositionally biased region" description="Acidic residues" evidence="5">
    <location>
        <begin position="793"/>
        <end position="811"/>
    </location>
</feature>
<evidence type="ECO:0000256" key="2">
    <source>
        <dbReference type="ARBA" id="ARBA00042013"/>
    </source>
</evidence>